<dbReference type="PANTHER" id="PTHR21240">
    <property type="entry name" value="2-AMINO-3-CARBOXYLMUCONATE-6-SEMIALDEHYDE DECARBOXYLASE"/>
    <property type="match status" value="1"/>
</dbReference>
<keyword evidence="1" id="KW-0456">Lyase</keyword>
<name>A0A6J7G4Y6_9ZZZZ</name>
<dbReference type="InterPro" id="IPR006680">
    <property type="entry name" value="Amidohydro-rel"/>
</dbReference>
<reference evidence="3" key="1">
    <citation type="submission" date="2020-05" db="EMBL/GenBank/DDBJ databases">
        <authorList>
            <person name="Chiriac C."/>
            <person name="Salcher M."/>
            <person name="Ghai R."/>
            <person name="Kavagutti S V."/>
        </authorList>
    </citation>
    <scope>NUCLEOTIDE SEQUENCE</scope>
</reference>
<dbReference type="GO" id="GO:0016831">
    <property type="term" value="F:carboxy-lyase activity"/>
    <property type="evidence" value="ECO:0007669"/>
    <property type="project" value="InterPro"/>
</dbReference>
<evidence type="ECO:0000313" key="4">
    <source>
        <dbReference type="EMBL" id="CAB5017254.1"/>
    </source>
</evidence>
<dbReference type="EMBL" id="CAFBOS010000204">
    <property type="protein sequence ID" value="CAB5017254.1"/>
    <property type="molecule type" value="Genomic_DNA"/>
</dbReference>
<dbReference type="InterPro" id="IPR032466">
    <property type="entry name" value="Metal_Hydrolase"/>
</dbReference>
<dbReference type="GO" id="GO:0005737">
    <property type="term" value="C:cytoplasm"/>
    <property type="evidence" value="ECO:0007669"/>
    <property type="project" value="TreeGrafter"/>
</dbReference>
<sequence length="403" mass="45369">MLTGERSLDWMVSVDDHVLEPPTVWQDRVPARYRDVAPRLVTLDNGEFWAYEDRLVPTGGLAACAGKPRETFFTPNAITYADMLPGCYDVKARVEDMDTGNILASLCFPSFPRFCGQIFHEAKDKELALLCVQAYNDWMIDEWCASAPGRFIPLIIVPLWDPPSIAREIERCAAKGVTAVAFSENPEPLGLPTIHDLGRYWDPLMRAAEETGMVLCMHVGSSSQLPAICHDAPPLANISYGTIRTAGSMLSWIYGDAFVKFPKLKVAFSEGNIGWMSYFLERAEQCLDKQRHWLTQGIELHGYDNKYDKGTAADVADIDIRAIFRDHIYGCFLEDRTGMRVLDMIGEDNVMCESDYPHADTTWPHSVKVARDCMQGLSDETQYKLLRGNAEKLFRFTPAPLPH</sequence>
<dbReference type="Gene3D" id="3.20.20.140">
    <property type="entry name" value="Metal-dependent hydrolases"/>
    <property type="match status" value="1"/>
</dbReference>
<dbReference type="InterPro" id="IPR032465">
    <property type="entry name" value="ACMSD"/>
</dbReference>
<proteinExistence type="predicted"/>
<dbReference type="SUPFAM" id="SSF51556">
    <property type="entry name" value="Metallo-dependent hydrolases"/>
    <property type="match status" value="1"/>
</dbReference>
<dbReference type="GO" id="GO:0019748">
    <property type="term" value="P:secondary metabolic process"/>
    <property type="evidence" value="ECO:0007669"/>
    <property type="project" value="TreeGrafter"/>
</dbReference>
<dbReference type="EMBL" id="CAFBMH010000017">
    <property type="protein sequence ID" value="CAB4898629.1"/>
    <property type="molecule type" value="Genomic_DNA"/>
</dbReference>
<accession>A0A6J7G4Y6</accession>
<dbReference type="PANTHER" id="PTHR21240:SF28">
    <property type="entry name" value="ISO-OROTATE DECARBOXYLASE (EUROFUNG)"/>
    <property type="match status" value="1"/>
</dbReference>
<evidence type="ECO:0000259" key="2">
    <source>
        <dbReference type="Pfam" id="PF04909"/>
    </source>
</evidence>
<organism evidence="3">
    <name type="scientific">freshwater metagenome</name>
    <dbReference type="NCBI Taxonomy" id="449393"/>
    <lineage>
        <taxon>unclassified sequences</taxon>
        <taxon>metagenomes</taxon>
        <taxon>ecological metagenomes</taxon>
    </lineage>
</organism>
<dbReference type="Pfam" id="PF04909">
    <property type="entry name" value="Amidohydro_2"/>
    <property type="match status" value="1"/>
</dbReference>
<protein>
    <submittedName>
        <fullName evidence="3">Unannotated protein</fullName>
    </submittedName>
</protein>
<dbReference type="GO" id="GO:0016787">
    <property type="term" value="F:hydrolase activity"/>
    <property type="evidence" value="ECO:0007669"/>
    <property type="project" value="InterPro"/>
</dbReference>
<evidence type="ECO:0000313" key="3">
    <source>
        <dbReference type="EMBL" id="CAB4898629.1"/>
    </source>
</evidence>
<gene>
    <name evidence="3" type="ORF">UFOPK3543_00731</name>
    <name evidence="4" type="ORF">UFOPK3967_02556</name>
</gene>
<dbReference type="AlphaFoldDB" id="A0A6J7G4Y6"/>
<feature type="domain" description="Amidohydrolase-related" evidence="2">
    <location>
        <begin position="82"/>
        <end position="396"/>
    </location>
</feature>
<evidence type="ECO:0000256" key="1">
    <source>
        <dbReference type="ARBA" id="ARBA00023239"/>
    </source>
</evidence>